<accession>A0A8J1TKD4</accession>
<organism evidence="1 2">
    <name type="scientific">Owenia fusiformis</name>
    <name type="common">Polychaete worm</name>
    <dbReference type="NCBI Taxonomy" id="6347"/>
    <lineage>
        <taxon>Eukaryota</taxon>
        <taxon>Metazoa</taxon>
        <taxon>Spiralia</taxon>
        <taxon>Lophotrochozoa</taxon>
        <taxon>Annelida</taxon>
        <taxon>Polychaeta</taxon>
        <taxon>Sedentaria</taxon>
        <taxon>Canalipalpata</taxon>
        <taxon>Sabellida</taxon>
        <taxon>Oweniida</taxon>
        <taxon>Oweniidae</taxon>
        <taxon>Owenia</taxon>
    </lineage>
</organism>
<proteinExistence type="predicted"/>
<sequence length="288" mass="34027">TSVCFCIFAITAATLYCIGEISKIIEPPIRALDPNTLYSRNIVIAICKKTIYKDNRAPYKGTGSLDCLKWKTLEMRRNDKNLVIMYKICRGLSPDYIIELFDKYKNEQVRDLRSHQPFKIPVKASARLRKSPVLRLINQWNKLSEEERVIPRISIFKTTVRKKKKYFQNFNTTSKLNLSRKQEIILNRIRCGLYFKSQKFAHNFTGISDNLCICGESETPKHFIFNCQRLSTRRHEFIESLEQHNLENLLPRRQEDRIKALLFENNLSLEKDCILKKKFINFIMHQEI</sequence>
<dbReference type="Proteomes" id="UP000749559">
    <property type="component" value="Unassembled WGS sequence"/>
</dbReference>
<dbReference type="AlphaFoldDB" id="A0A8J1TKD4"/>
<dbReference type="OrthoDB" id="6157157at2759"/>
<protein>
    <submittedName>
        <fullName evidence="1">Uncharacterized protein</fullName>
    </submittedName>
</protein>
<dbReference type="EMBL" id="CAIIXF020000012">
    <property type="protein sequence ID" value="CAH1801694.1"/>
    <property type="molecule type" value="Genomic_DNA"/>
</dbReference>
<name>A0A8J1TKD4_OWEFU</name>
<feature type="non-terminal residue" evidence="1">
    <location>
        <position position="1"/>
    </location>
</feature>
<evidence type="ECO:0000313" key="2">
    <source>
        <dbReference type="Proteomes" id="UP000749559"/>
    </source>
</evidence>
<gene>
    <name evidence="1" type="ORF">OFUS_LOCUS25461</name>
</gene>
<evidence type="ECO:0000313" key="1">
    <source>
        <dbReference type="EMBL" id="CAH1801694.1"/>
    </source>
</evidence>
<keyword evidence="2" id="KW-1185">Reference proteome</keyword>
<reference evidence="1" key="1">
    <citation type="submission" date="2022-03" db="EMBL/GenBank/DDBJ databases">
        <authorList>
            <person name="Martin C."/>
        </authorList>
    </citation>
    <scope>NUCLEOTIDE SEQUENCE</scope>
</reference>
<comment type="caution">
    <text evidence="1">The sequence shown here is derived from an EMBL/GenBank/DDBJ whole genome shotgun (WGS) entry which is preliminary data.</text>
</comment>